<keyword evidence="4" id="KW-0131">Cell cycle</keyword>
<reference evidence="6 7" key="1">
    <citation type="submission" date="2019-03" db="EMBL/GenBank/DDBJ databases">
        <title>Draft Genome Sequence of Massilia arenosa sp. nov., a Novel Massilia Species Isolated from a Sandy-loam Maize Soil.</title>
        <authorList>
            <person name="Raths R."/>
            <person name="Peta V."/>
            <person name="Bucking H."/>
        </authorList>
    </citation>
    <scope>NUCLEOTIDE SEQUENCE [LARGE SCALE GENOMIC DNA]</scope>
    <source>
        <strain evidence="6 7">MC02</strain>
    </source>
</reference>
<feature type="compositionally biased region" description="Low complexity" evidence="5">
    <location>
        <begin position="293"/>
        <end position="304"/>
    </location>
</feature>
<dbReference type="SUPFAM" id="SSF46785">
    <property type="entry name" value="Winged helix' DNA-binding domain"/>
    <property type="match status" value="2"/>
</dbReference>
<dbReference type="AlphaFoldDB" id="A0A4Y9S4V1"/>
<evidence type="ECO:0000256" key="3">
    <source>
        <dbReference type="ARBA" id="ARBA00022829"/>
    </source>
</evidence>
<dbReference type="InterPro" id="IPR036390">
    <property type="entry name" value="WH_DNA-bd_sf"/>
</dbReference>
<dbReference type="GO" id="GO:0051304">
    <property type="term" value="P:chromosome separation"/>
    <property type="evidence" value="ECO:0007669"/>
    <property type="project" value="InterPro"/>
</dbReference>
<keyword evidence="2" id="KW-0132">Cell division</keyword>
<gene>
    <name evidence="6" type="primary">scpB</name>
    <name evidence="6" type="ORF">E4L96_16455</name>
</gene>
<evidence type="ECO:0000256" key="5">
    <source>
        <dbReference type="SAM" id="MobiDB-lite"/>
    </source>
</evidence>
<comment type="caution">
    <text evidence="6">The sequence shown here is derived from an EMBL/GenBank/DDBJ whole genome shotgun (WGS) entry which is preliminary data.</text>
</comment>
<keyword evidence="3" id="KW-0159">Chromosome partition</keyword>
<dbReference type="EMBL" id="SPVF01000213">
    <property type="protein sequence ID" value="TFW16377.1"/>
    <property type="molecule type" value="Genomic_DNA"/>
</dbReference>
<organism evidence="6 7">
    <name type="scientific">Zemynaea arenosa</name>
    <dbReference type="NCBI Taxonomy" id="2561931"/>
    <lineage>
        <taxon>Bacteria</taxon>
        <taxon>Pseudomonadati</taxon>
        <taxon>Pseudomonadota</taxon>
        <taxon>Betaproteobacteria</taxon>
        <taxon>Burkholderiales</taxon>
        <taxon>Oxalobacteraceae</taxon>
        <taxon>Telluria group</taxon>
        <taxon>Zemynaea</taxon>
    </lineage>
</organism>
<dbReference type="NCBIfam" id="TIGR00281">
    <property type="entry name" value="SMC-Scp complex subunit ScpB"/>
    <property type="match status" value="1"/>
</dbReference>
<dbReference type="PANTHER" id="PTHR34298:SF2">
    <property type="entry name" value="SEGREGATION AND CONDENSATION PROTEIN B"/>
    <property type="match status" value="1"/>
</dbReference>
<proteinExistence type="predicted"/>
<protein>
    <submittedName>
        <fullName evidence="6">SMC-Scp complex subunit ScpB</fullName>
    </submittedName>
</protein>
<name>A0A4Y9S4V1_9BURK</name>
<accession>A0A4Y9S4V1</accession>
<evidence type="ECO:0000313" key="6">
    <source>
        <dbReference type="EMBL" id="TFW16377.1"/>
    </source>
</evidence>
<keyword evidence="1" id="KW-0963">Cytoplasm</keyword>
<dbReference type="InterPro" id="IPR005234">
    <property type="entry name" value="ScpB_csome_segregation"/>
</dbReference>
<dbReference type="InterPro" id="IPR036388">
    <property type="entry name" value="WH-like_DNA-bd_sf"/>
</dbReference>
<dbReference type="RefSeq" id="WP_135208303.1">
    <property type="nucleotide sequence ID" value="NZ_SPVF01000213.1"/>
</dbReference>
<evidence type="ECO:0000256" key="4">
    <source>
        <dbReference type="ARBA" id="ARBA00023306"/>
    </source>
</evidence>
<feature type="compositionally biased region" description="Acidic residues" evidence="5">
    <location>
        <begin position="308"/>
        <end position="317"/>
    </location>
</feature>
<dbReference type="Proteomes" id="UP000298438">
    <property type="component" value="Unassembled WGS sequence"/>
</dbReference>
<dbReference type="OrthoDB" id="9806226at2"/>
<evidence type="ECO:0000256" key="2">
    <source>
        <dbReference type="ARBA" id="ARBA00022618"/>
    </source>
</evidence>
<sequence>MNTDEAKKVLETALLCAREPMTVHALRKLFVDVDEDGEPLGEGIELDKIRVVLEELKNDWAERGIELVSLASGWRFQSRPEMKAYLDRLNPEKPPRYSRATLETLAIIAYRQPVTRGDIEEIRGVAVNSQIIKSLEDRGWIDVVGHREVVGRPALLGTTRQFLDDLGLQSLAQLPPLQQLAGAPDAGARLDMLEAALQESFDRAVQDEDEAAQAVAAQVAVAGEDAAGAADAAAADAVGGVRGAPNEGEAGDTAGAIAELPPEVANADPEDLVANLELAEAVIEAAIEDEFPEAVAAAQAEEPITPVPEEETNNGTN</sequence>
<dbReference type="PANTHER" id="PTHR34298">
    <property type="entry name" value="SEGREGATION AND CONDENSATION PROTEIN B"/>
    <property type="match status" value="1"/>
</dbReference>
<dbReference type="Gene3D" id="1.10.10.10">
    <property type="entry name" value="Winged helix-like DNA-binding domain superfamily/Winged helix DNA-binding domain"/>
    <property type="match status" value="2"/>
</dbReference>
<feature type="region of interest" description="Disordered" evidence="5">
    <location>
        <begin position="293"/>
        <end position="317"/>
    </location>
</feature>
<dbReference type="GO" id="GO:0051301">
    <property type="term" value="P:cell division"/>
    <property type="evidence" value="ECO:0007669"/>
    <property type="project" value="UniProtKB-KW"/>
</dbReference>
<evidence type="ECO:0000256" key="1">
    <source>
        <dbReference type="ARBA" id="ARBA00022490"/>
    </source>
</evidence>
<dbReference type="Pfam" id="PF04079">
    <property type="entry name" value="SMC_ScpB"/>
    <property type="match status" value="1"/>
</dbReference>
<keyword evidence="7" id="KW-1185">Reference proteome</keyword>
<evidence type="ECO:0000313" key="7">
    <source>
        <dbReference type="Proteomes" id="UP000298438"/>
    </source>
</evidence>